<organism evidence="1">
    <name type="scientific">bioreactor metagenome</name>
    <dbReference type="NCBI Taxonomy" id="1076179"/>
    <lineage>
        <taxon>unclassified sequences</taxon>
        <taxon>metagenomes</taxon>
        <taxon>ecological metagenomes</taxon>
    </lineage>
</organism>
<comment type="caution">
    <text evidence="1">The sequence shown here is derived from an EMBL/GenBank/DDBJ whole genome shotgun (WGS) entry which is preliminary data.</text>
</comment>
<proteinExistence type="predicted"/>
<protein>
    <submittedName>
        <fullName evidence="1">Uncharacterized protein</fullName>
    </submittedName>
</protein>
<evidence type="ECO:0000313" key="1">
    <source>
        <dbReference type="EMBL" id="MPN43152.1"/>
    </source>
</evidence>
<dbReference type="EMBL" id="VSSQ01101365">
    <property type="protein sequence ID" value="MPN43152.1"/>
    <property type="molecule type" value="Genomic_DNA"/>
</dbReference>
<name>A0A645HXC2_9ZZZZ</name>
<accession>A0A645HXC2</accession>
<sequence>MSLLDQGVPDLVDRRLQLHGLDLDLERLLERSGVPILQFDVHLLDLFEFLQLRDLVFQALLE</sequence>
<gene>
    <name evidence="1" type="ORF">SDC9_190711</name>
</gene>
<reference evidence="1" key="1">
    <citation type="submission" date="2019-08" db="EMBL/GenBank/DDBJ databases">
        <authorList>
            <person name="Kucharzyk K."/>
            <person name="Murdoch R.W."/>
            <person name="Higgins S."/>
            <person name="Loffler F."/>
        </authorList>
    </citation>
    <scope>NUCLEOTIDE SEQUENCE</scope>
</reference>
<dbReference type="AlphaFoldDB" id="A0A645HXC2"/>